<proteinExistence type="predicted"/>
<dbReference type="SUPFAM" id="SSF54060">
    <property type="entry name" value="His-Me finger endonucleases"/>
    <property type="match status" value="1"/>
</dbReference>
<dbReference type="InterPro" id="IPR044930">
    <property type="entry name" value="Homing_endonuclease_His-Me"/>
</dbReference>
<dbReference type="AlphaFoldDB" id="A0A0F8ZXL4"/>
<protein>
    <recommendedName>
        <fullName evidence="1">HNH nuclease domain-containing protein</fullName>
    </recommendedName>
</protein>
<feature type="domain" description="HNH nuclease" evidence="1">
    <location>
        <begin position="46"/>
        <end position="90"/>
    </location>
</feature>
<evidence type="ECO:0000313" key="2">
    <source>
        <dbReference type="EMBL" id="KKK98687.1"/>
    </source>
</evidence>
<accession>A0A0F8ZXL4</accession>
<dbReference type="EMBL" id="LAZR01045518">
    <property type="protein sequence ID" value="KKK98687.1"/>
    <property type="molecule type" value="Genomic_DNA"/>
</dbReference>
<dbReference type="Gene3D" id="3.90.75.10">
    <property type="entry name" value="Homing Intron 3 (I-ppo) Encoded Endonuclease, Chain A"/>
    <property type="match status" value="1"/>
</dbReference>
<reference evidence="2" key="1">
    <citation type="journal article" date="2015" name="Nature">
        <title>Complex archaea that bridge the gap between prokaryotes and eukaryotes.</title>
        <authorList>
            <person name="Spang A."/>
            <person name="Saw J.H."/>
            <person name="Jorgensen S.L."/>
            <person name="Zaremba-Niedzwiedzka K."/>
            <person name="Martijn J."/>
            <person name="Lind A.E."/>
            <person name="van Eijk R."/>
            <person name="Schleper C."/>
            <person name="Guy L."/>
            <person name="Ettema T.J."/>
        </authorList>
    </citation>
    <scope>NUCLEOTIDE SEQUENCE</scope>
</reference>
<dbReference type="InterPro" id="IPR003615">
    <property type="entry name" value="HNH_nuc"/>
</dbReference>
<dbReference type="InterPro" id="IPR044925">
    <property type="entry name" value="His-Me_finger_sf"/>
</dbReference>
<comment type="caution">
    <text evidence="2">The sequence shown here is derived from an EMBL/GenBank/DDBJ whole genome shotgun (WGS) entry which is preliminary data.</text>
</comment>
<dbReference type="GO" id="GO:0004519">
    <property type="term" value="F:endonuclease activity"/>
    <property type="evidence" value="ECO:0007669"/>
    <property type="project" value="InterPro"/>
</dbReference>
<dbReference type="Pfam" id="PF13392">
    <property type="entry name" value="HNH_3"/>
    <property type="match status" value="1"/>
</dbReference>
<organism evidence="2">
    <name type="scientific">marine sediment metagenome</name>
    <dbReference type="NCBI Taxonomy" id="412755"/>
    <lineage>
        <taxon>unclassified sequences</taxon>
        <taxon>metagenomes</taxon>
        <taxon>ecological metagenomes</taxon>
    </lineage>
</organism>
<sequence>MRKRQWDTFWLRFWERTNRGPDCWLWTGLKANGYGQMRTPEGKQEGAHRIAYRWANGDIPNGKMVLHRCGVKLCVKPEHLYIGGAKDNARDARRHGVLVTGKDHWQRQKTHCPQGHEYTDGNTHWYRGSRYCRACHKAYSLNYSRRNR</sequence>
<name>A0A0F8ZXL4_9ZZZZ</name>
<gene>
    <name evidence="2" type="ORF">LCGC14_2640280</name>
</gene>
<evidence type="ECO:0000259" key="1">
    <source>
        <dbReference type="Pfam" id="PF13392"/>
    </source>
</evidence>